<proteinExistence type="predicted"/>
<gene>
    <name evidence="1" type="ordered locus">RUM_22670</name>
</gene>
<protein>
    <submittedName>
        <fullName evidence="1">Uncharacterized protein</fullName>
    </submittedName>
</protein>
<sequence>MAQAVLLSKCRHGSHCAGIFLPVSRKCGGKNFVIVL</sequence>
<keyword evidence="2" id="KW-1185">Reference proteome</keyword>
<dbReference type="HOGENOM" id="CLU_3358252_0_0_9"/>
<accession>D4LF71</accession>
<dbReference type="EMBL" id="FP929052">
    <property type="protein sequence ID" value="CBL18266.1"/>
    <property type="molecule type" value="Genomic_DNA"/>
</dbReference>
<reference evidence="1" key="2">
    <citation type="submission" date="2010-03" db="EMBL/GenBank/DDBJ databases">
        <authorList>
            <person name="Pajon A."/>
        </authorList>
    </citation>
    <scope>NUCLEOTIDE SEQUENCE</scope>
    <source>
        <strain evidence="1">Type strain: 18P13</strain>
    </source>
</reference>
<organism evidence="1 2">
    <name type="scientific">Ruminococcus champanellensis (strain DSM 18848 / JCM 17042 / KCTC 15320 / 18P13)</name>
    <dbReference type="NCBI Taxonomy" id="213810"/>
    <lineage>
        <taxon>Bacteria</taxon>
        <taxon>Bacillati</taxon>
        <taxon>Bacillota</taxon>
        <taxon>Clostridia</taxon>
        <taxon>Eubacteriales</taxon>
        <taxon>Oscillospiraceae</taxon>
        <taxon>Ruminococcus</taxon>
    </lineage>
</organism>
<evidence type="ECO:0000313" key="2">
    <source>
        <dbReference type="Proteomes" id="UP000007054"/>
    </source>
</evidence>
<dbReference type="Proteomes" id="UP000007054">
    <property type="component" value="Chromosome"/>
</dbReference>
<dbReference type="STRING" id="213810.RUM_22670"/>
<name>D4LF71_RUMC1</name>
<evidence type="ECO:0000313" key="1">
    <source>
        <dbReference type="EMBL" id="CBL18266.1"/>
    </source>
</evidence>
<dbReference type="AlphaFoldDB" id="D4LF71"/>
<reference evidence="1" key="1">
    <citation type="submission" date="2010-03" db="EMBL/GenBank/DDBJ databases">
        <title>The genome sequence of Ruminococcus sp. 18P13.</title>
        <authorList>
            <consortium name="metaHIT consortium -- http://www.metahit.eu/"/>
            <person name="Pajon A."/>
            <person name="Turner K."/>
            <person name="Parkhill J."/>
            <person name="Bernalier A."/>
        </authorList>
    </citation>
    <scope>NUCLEOTIDE SEQUENCE [LARGE SCALE GENOMIC DNA]</scope>
    <source>
        <strain evidence="1">Type strain: 18P13</strain>
    </source>
</reference>
<dbReference type="KEGG" id="rch:RUM_22670"/>